<dbReference type="PANTHER" id="PTHR23080">
    <property type="entry name" value="THAP DOMAIN PROTEIN"/>
    <property type="match status" value="1"/>
</dbReference>
<comment type="cofactor">
    <cofactor evidence="1">
        <name>a divalent metal cation</name>
        <dbReference type="ChEBI" id="CHEBI:60240"/>
    </cofactor>
</comment>
<feature type="non-terminal residue" evidence="5">
    <location>
        <position position="1"/>
    </location>
</feature>
<evidence type="ECO:0000256" key="1">
    <source>
        <dbReference type="ARBA" id="ARBA00001968"/>
    </source>
</evidence>
<evidence type="ECO:0000313" key="6">
    <source>
        <dbReference type="Proteomes" id="UP001152795"/>
    </source>
</evidence>
<organism evidence="5 6">
    <name type="scientific">Paramuricea clavata</name>
    <name type="common">Red gorgonian</name>
    <name type="synonym">Violescent sea-whip</name>
    <dbReference type="NCBI Taxonomy" id="317549"/>
    <lineage>
        <taxon>Eukaryota</taxon>
        <taxon>Metazoa</taxon>
        <taxon>Cnidaria</taxon>
        <taxon>Anthozoa</taxon>
        <taxon>Octocorallia</taxon>
        <taxon>Malacalcyonacea</taxon>
        <taxon>Plexauridae</taxon>
        <taxon>Paramuricea</taxon>
    </lineage>
</organism>
<evidence type="ECO:0000256" key="2">
    <source>
        <dbReference type="ARBA" id="ARBA00022723"/>
    </source>
</evidence>
<feature type="domain" description="Transposase Helix-turn-helix" evidence="4">
    <location>
        <begin position="161"/>
        <end position="206"/>
    </location>
</feature>
<protein>
    <submittedName>
        <fullName evidence="5">Partial</fullName>
    </submittedName>
</protein>
<feature type="domain" description="DDE Tnp4" evidence="3">
    <location>
        <begin position="236"/>
        <end position="280"/>
    </location>
</feature>
<sequence>REAGRSGVGRISTGSRFLNLTISSGNCSEIAIPVPFNRLALRIRYSKLLLSMTRLFNAEFCSSTFANLSFVSDVSTSAYAYSKDSFTSFSRQINNNESSHSDSIWSEKVEFGRKTADRRPLFQGLQLAHNRFEHIFDIHRLFFVTGFLGVFDGVFVEICAEFVLTLMKLRLNMPFEDLAYRFGISVPTVSRIFLSWMIVMDVRLSPLIKWPEREDLWRTMPQCFQFSFGHKTTVIIDCFEVFIDRPSNLLARAQTYSSYKSHNTVKVLIGITPQGTISFGKDTIERNLTLEDDNMWKNHCFHNGYFNAIDIITTWISRVCCKIKIMPNVIN</sequence>
<dbReference type="Proteomes" id="UP001152795">
    <property type="component" value="Unassembled WGS sequence"/>
</dbReference>
<dbReference type="AlphaFoldDB" id="A0A6S7LUA1"/>
<dbReference type="InterPro" id="IPR027806">
    <property type="entry name" value="HARBI1_dom"/>
</dbReference>
<proteinExistence type="predicted"/>
<dbReference type="GO" id="GO:0046872">
    <property type="term" value="F:metal ion binding"/>
    <property type="evidence" value="ECO:0007669"/>
    <property type="project" value="UniProtKB-KW"/>
</dbReference>
<keyword evidence="2" id="KW-0479">Metal-binding</keyword>
<evidence type="ECO:0000259" key="4">
    <source>
        <dbReference type="Pfam" id="PF13613"/>
    </source>
</evidence>
<comment type="caution">
    <text evidence="5">The sequence shown here is derived from an EMBL/GenBank/DDBJ whole genome shotgun (WGS) entry which is preliminary data.</text>
</comment>
<reference evidence="5" key="1">
    <citation type="submission" date="2020-04" db="EMBL/GenBank/DDBJ databases">
        <authorList>
            <person name="Alioto T."/>
            <person name="Alioto T."/>
            <person name="Gomez Garrido J."/>
        </authorList>
    </citation>
    <scope>NUCLEOTIDE SEQUENCE</scope>
    <source>
        <strain evidence="5">A484AB</strain>
    </source>
</reference>
<evidence type="ECO:0000313" key="5">
    <source>
        <dbReference type="EMBL" id="CAB4043829.1"/>
    </source>
</evidence>
<dbReference type="Pfam" id="PF13359">
    <property type="entry name" value="DDE_Tnp_4"/>
    <property type="match status" value="1"/>
</dbReference>
<dbReference type="OrthoDB" id="5971692at2759"/>
<evidence type="ECO:0000259" key="3">
    <source>
        <dbReference type="Pfam" id="PF13359"/>
    </source>
</evidence>
<name>A0A6S7LUA1_PARCT</name>
<dbReference type="InterPro" id="IPR027805">
    <property type="entry name" value="Transposase_HTH_dom"/>
</dbReference>
<dbReference type="EMBL" id="CACRXK020033290">
    <property type="protein sequence ID" value="CAB4043829.1"/>
    <property type="molecule type" value="Genomic_DNA"/>
</dbReference>
<dbReference type="PANTHER" id="PTHR23080:SF144">
    <property type="entry name" value="SPINDLE AND KINETOCHORE ASSOCIATED COMPLEX SUBUNIT 3"/>
    <property type="match status" value="1"/>
</dbReference>
<dbReference type="Pfam" id="PF13613">
    <property type="entry name" value="HTH_Tnp_4"/>
    <property type="match status" value="1"/>
</dbReference>
<gene>
    <name evidence="5" type="ORF">PACLA_8A024536</name>
</gene>
<accession>A0A6S7LUA1</accession>
<keyword evidence="6" id="KW-1185">Reference proteome</keyword>
<feature type="non-terminal residue" evidence="5">
    <location>
        <position position="331"/>
    </location>
</feature>